<keyword evidence="4" id="KW-1185">Reference proteome</keyword>
<evidence type="ECO:0000313" key="3">
    <source>
        <dbReference type="EMBL" id="OMJ94194.1"/>
    </source>
</evidence>
<dbReference type="Proteomes" id="UP000187209">
    <property type="component" value="Unassembled WGS sequence"/>
</dbReference>
<dbReference type="AlphaFoldDB" id="A0A1R2CYV8"/>
<sequence length="347" mass="39596">MSTSKLLYYVPFKPHSATKSASPINKDKNFLSLLEPTTSSSRSNSFREPRKNIPRTTRSYDFYGPSSSKTPKSQEKSVRFSPAITRAKVNLSKDFALREKLTNKTIDPKLLYKKHAVQLTKESVIKKYANNTTENIIKDIQGPLGIIKSVLNWIIDQNDDVTVRIIRNHVENALQNVKIASVEIEARIDVLTNAFEAKIKALEDQAHENALKIESQQKDLIKSLVEQNIKISNELCGYEKKIYEQEIIVNKLKEAQSQVVIFCCEETAESKEVSSKNSNADKEEVFSNIKNIENEFNTMRSVIDNLDAENKNKDVQIEKYLAQIESLNRKVVDFGKCRPVRKFAHRG</sequence>
<feature type="compositionally biased region" description="Polar residues" evidence="2">
    <location>
        <begin position="54"/>
        <end position="71"/>
    </location>
</feature>
<feature type="coiled-coil region" evidence="1">
    <location>
        <begin position="289"/>
        <end position="330"/>
    </location>
</feature>
<organism evidence="3 4">
    <name type="scientific">Stentor coeruleus</name>
    <dbReference type="NCBI Taxonomy" id="5963"/>
    <lineage>
        <taxon>Eukaryota</taxon>
        <taxon>Sar</taxon>
        <taxon>Alveolata</taxon>
        <taxon>Ciliophora</taxon>
        <taxon>Postciliodesmatophora</taxon>
        <taxon>Heterotrichea</taxon>
        <taxon>Heterotrichida</taxon>
        <taxon>Stentoridae</taxon>
        <taxon>Stentor</taxon>
    </lineage>
</organism>
<proteinExistence type="predicted"/>
<name>A0A1R2CYV8_9CILI</name>
<accession>A0A1R2CYV8</accession>
<gene>
    <name evidence="3" type="ORF">SteCoe_2678</name>
</gene>
<protein>
    <submittedName>
        <fullName evidence="3">Uncharacterized protein</fullName>
    </submittedName>
</protein>
<feature type="compositionally biased region" description="Polar residues" evidence="2">
    <location>
        <begin position="35"/>
        <end position="44"/>
    </location>
</feature>
<dbReference type="EMBL" id="MPUH01000030">
    <property type="protein sequence ID" value="OMJ94194.1"/>
    <property type="molecule type" value="Genomic_DNA"/>
</dbReference>
<evidence type="ECO:0000256" key="1">
    <source>
        <dbReference type="SAM" id="Coils"/>
    </source>
</evidence>
<comment type="caution">
    <text evidence="3">The sequence shown here is derived from an EMBL/GenBank/DDBJ whole genome shotgun (WGS) entry which is preliminary data.</text>
</comment>
<reference evidence="3 4" key="1">
    <citation type="submission" date="2016-11" db="EMBL/GenBank/DDBJ databases">
        <title>The macronuclear genome of Stentor coeruleus: a giant cell with tiny introns.</title>
        <authorList>
            <person name="Slabodnick M."/>
            <person name="Ruby J.G."/>
            <person name="Reiff S.B."/>
            <person name="Swart E.C."/>
            <person name="Gosai S."/>
            <person name="Prabakaran S."/>
            <person name="Witkowska E."/>
            <person name="Larue G.E."/>
            <person name="Fisher S."/>
            <person name="Freeman R.M."/>
            <person name="Gunawardena J."/>
            <person name="Chu W."/>
            <person name="Stover N.A."/>
            <person name="Gregory B.D."/>
            <person name="Nowacki M."/>
            <person name="Derisi J."/>
            <person name="Roy S.W."/>
            <person name="Marshall W.F."/>
            <person name="Sood P."/>
        </authorList>
    </citation>
    <scope>NUCLEOTIDE SEQUENCE [LARGE SCALE GENOMIC DNA]</scope>
    <source>
        <strain evidence="3">WM001</strain>
    </source>
</reference>
<keyword evidence="1" id="KW-0175">Coiled coil</keyword>
<evidence type="ECO:0000313" key="4">
    <source>
        <dbReference type="Proteomes" id="UP000187209"/>
    </source>
</evidence>
<feature type="region of interest" description="Disordered" evidence="2">
    <location>
        <begin position="33"/>
        <end position="79"/>
    </location>
</feature>
<evidence type="ECO:0000256" key="2">
    <source>
        <dbReference type="SAM" id="MobiDB-lite"/>
    </source>
</evidence>